<accession>A0AAV8YZB4</accession>
<reference evidence="1" key="1">
    <citation type="journal article" date="2023" name="Insect Mol. Biol.">
        <title>Genome sequencing provides insights into the evolution of gene families encoding plant cell wall-degrading enzymes in longhorned beetles.</title>
        <authorList>
            <person name="Shin N.R."/>
            <person name="Okamura Y."/>
            <person name="Kirsch R."/>
            <person name="Pauchet Y."/>
        </authorList>
    </citation>
    <scope>NUCLEOTIDE SEQUENCE</scope>
    <source>
        <strain evidence="1">AMC_N1</strain>
    </source>
</reference>
<proteinExistence type="predicted"/>
<comment type="caution">
    <text evidence="1">The sequence shown here is derived from an EMBL/GenBank/DDBJ whole genome shotgun (WGS) entry which is preliminary data.</text>
</comment>
<sequence>MLQHSFCEHINIFIRKLTTVLLHSALARTLLIKRTGFPFCNGPGTSLTGGINMSLSNFSVANSISYEALKSEVPGVAFGRNCK</sequence>
<dbReference type="AlphaFoldDB" id="A0AAV8YZB4"/>
<evidence type="ECO:0000313" key="1">
    <source>
        <dbReference type="EMBL" id="KAJ8956276.1"/>
    </source>
</evidence>
<protein>
    <submittedName>
        <fullName evidence="1">Uncharacterized protein</fullName>
    </submittedName>
</protein>
<dbReference type="EMBL" id="JAPWTK010000031">
    <property type="protein sequence ID" value="KAJ8956276.1"/>
    <property type="molecule type" value="Genomic_DNA"/>
</dbReference>
<name>A0AAV8YZB4_9CUCU</name>
<evidence type="ECO:0000313" key="2">
    <source>
        <dbReference type="Proteomes" id="UP001162162"/>
    </source>
</evidence>
<gene>
    <name evidence="1" type="ORF">NQ318_015012</name>
</gene>
<keyword evidence="2" id="KW-1185">Reference proteome</keyword>
<organism evidence="1 2">
    <name type="scientific">Aromia moschata</name>
    <dbReference type="NCBI Taxonomy" id="1265417"/>
    <lineage>
        <taxon>Eukaryota</taxon>
        <taxon>Metazoa</taxon>
        <taxon>Ecdysozoa</taxon>
        <taxon>Arthropoda</taxon>
        <taxon>Hexapoda</taxon>
        <taxon>Insecta</taxon>
        <taxon>Pterygota</taxon>
        <taxon>Neoptera</taxon>
        <taxon>Endopterygota</taxon>
        <taxon>Coleoptera</taxon>
        <taxon>Polyphaga</taxon>
        <taxon>Cucujiformia</taxon>
        <taxon>Chrysomeloidea</taxon>
        <taxon>Cerambycidae</taxon>
        <taxon>Cerambycinae</taxon>
        <taxon>Callichromatini</taxon>
        <taxon>Aromia</taxon>
    </lineage>
</organism>
<dbReference type="Proteomes" id="UP001162162">
    <property type="component" value="Unassembled WGS sequence"/>
</dbReference>